<dbReference type="SUPFAM" id="SSF51905">
    <property type="entry name" value="FAD/NAD(P)-binding domain"/>
    <property type="match status" value="1"/>
</dbReference>
<dbReference type="PANTHER" id="PTHR16128:SF5">
    <property type="entry name" value="FAD_NAD(P)-BINDING OXIDOREDUCTASE FAMILY PROTEIN"/>
    <property type="match status" value="1"/>
</dbReference>
<evidence type="ECO:0000313" key="3">
    <source>
        <dbReference type="Proteomes" id="UP001178507"/>
    </source>
</evidence>
<sequence length="130" mass="14388">MAGVAAARVLGRAGLQVRLYEREQLGGRLGALQLGEHQVGLGATYVKAKDPLFKAEMAKWEEMGLASEWSVGVPHFIEGPGDFREKPELKGPDDRWHVGRPNMASFVQLSEEDRKQITICGEVSSLRWAE</sequence>
<reference evidence="2" key="1">
    <citation type="submission" date="2023-08" db="EMBL/GenBank/DDBJ databases">
        <authorList>
            <person name="Chen Y."/>
            <person name="Shah S."/>
            <person name="Dougan E. K."/>
            <person name="Thang M."/>
            <person name="Chan C."/>
        </authorList>
    </citation>
    <scope>NUCLEOTIDE SEQUENCE</scope>
</reference>
<dbReference type="InterPro" id="IPR036188">
    <property type="entry name" value="FAD/NAD-bd_sf"/>
</dbReference>
<dbReference type="EMBL" id="CAUJNA010003547">
    <property type="protein sequence ID" value="CAJ1404529.1"/>
    <property type="molecule type" value="Genomic_DNA"/>
</dbReference>
<protein>
    <recommendedName>
        <fullName evidence="1">Amine oxidase domain-containing protein</fullName>
    </recommendedName>
</protein>
<dbReference type="Gene3D" id="3.50.50.60">
    <property type="entry name" value="FAD/NAD(P)-binding domain"/>
    <property type="match status" value="1"/>
</dbReference>
<evidence type="ECO:0000259" key="1">
    <source>
        <dbReference type="Pfam" id="PF01593"/>
    </source>
</evidence>
<dbReference type="PANTHER" id="PTHR16128">
    <property type="entry name" value="FAD/NAD(P)-BINDING OXIDOREDUCTASE FAMILY PROTEIN"/>
    <property type="match status" value="1"/>
</dbReference>
<dbReference type="AlphaFoldDB" id="A0AA36JGA6"/>
<feature type="non-terminal residue" evidence="2">
    <location>
        <position position="130"/>
    </location>
</feature>
<organism evidence="2 3">
    <name type="scientific">Effrenium voratum</name>
    <dbReference type="NCBI Taxonomy" id="2562239"/>
    <lineage>
        <taxon>Eukaryota</taxon>
        <taxon>Sar</taxon>
        <taxon>Alveolata</taxon>
        <taxon>Dinophyceae</taxon>
        <taxon>Suessiales</taxon>
        <taxon>Symbiodiniaceae</taxon>
        <taxon>Effrenium</taxon>
    </lineage>
</organism>
<proteinExistence type="predicted"/>
<name>A0AA36JGA6_9DINO</name>
<dbReference type="Proteomes" id="UP001178507">
    <property type="component" value="Unassembled WGS sequence"/>
</dbReference>
<evidence type="ECO:0000313" key="2">
    <source>
        <dbReference type="EMBL" id="CAJ1404529.1"/>
    </source>
</evidence>
<keyword evidence="3" id="KW-1185">Reference proteome</keyword>
<feature type="domain" description="Amine oxidase" evidence="1">
    <location>
        <begin position="1"/>
        <end position="59"/>
    </location>
</feature>
<dbReference type="Pfam" id="PF01593">
    <property type="entry name" value="Amino_oxidase"/>
    <property type="match status" value="1"/>
</dbReference>
<gene>
    <name evidence="2" type="ORF">EVOR1521_LOCUS26953</name>
</gene>
<comment type="caution">
    <text evidence="2">The sequence shown here is derived from an EMBL/GenBank/DDBJ whole genome shotgun (WGS) entry which is preliminary data.</text>
</comment>
<accession>A0AA36JGA6</accession>
<dbReference type="InterPro" id="IPR002937">
    <property type="entry name" value="Amino_oxidase"/>
</dbReference>
<dbReference type="GO" id="GO:0016491">
    <property type="term" value="F:oxidoreductase activity"/>
    <property type="evidence" value="ECO:0007669"/>
    <property type="project" value="InterPro"/>
</dbReference>
<dbReference type="Gene3D" id="3.90.660.10">
    <property type="match status" value="1"/>
</dbReference>